<sequence>MGVLYDYFRAPSLAQVRAHMDENDAHSPVPGTFDGIELKNFDPGVVLGRLVGFVTGQEWNTELVRDRLIWPEGAEQDMEYEGPWVVVLPDGVRDILAGIPAERMTELAERWAAIDELSPHADPEFMRELVSEFAALAARARENDDSLFCWMSL</sequence>
<comment type="caution">
    <text evidence="1">The sequence shown here is derived from an EMBL/GenBank/DDBJ whole genome shotgun (WGS) entry which is preliminary data.</text>
</comment>
<keyword evidence="2" id="KW-1185">Reference proteome</keyword>
<evidence type="ECO:0000313" key="1">
    <source>
        <dbReference type="EMBL" id="MBU2664914.1"/>
    </source>
</evidence>
<evidence type="ECO:0000313" key="2">
    <source>
        <dbReference type="Proteomes" id="UP001519654"/>
    </source>
</evidence>
<protein>
    <recommendedName>
        <fullName evidence="3">DUF1877 family protein</fullName>
    </recommendedName>
</protein>
<gene>
    <name evidence="1" type="ORF">KOI35_15535</name>
</gene>
<accession>A0ABS5YN78</accession>
<evidence type="ECO:0008006" key="3">
    <source>
        <dbReference type="Google" id="ProtNLM"/>
    </source>
</evidence>
<dbReference type="EMBL" id="JAHKKG010000005">
    <property type="protein sequence ID" value="MBU2664914.1"/>
    <property type="molecule type" value="Genomic_DNA"/>
</dbReference>
<dbReference type="Proteomes" id="UP001519654">
    <property type="component" value="Unassembled WGS sequence"/>
</dbReference>
<reference evidence="1 2" key="1">
    <citation type="submission" date="2021-06" db="EMBL/GenBank/DDBJ databases">
        <title>Actinoplanes lichenicola sp. nov., and Actinoplanes ovalisporus sp. nov., isolated from lichen in Thailand.</title>
        <authorList>
            <person name="Saeng-In P."/>
            <person name="Kanchanasin P."/>
            <person name="Yuki M."/>
            <person name="Kudo T."/>
            <person name="Ohkuma M."/>
            <person name="Phongsopitanun W."/>
            <person name="Tanasupawat S."/>
        </authorList>
    </citation>
    <scope>NUCLEOTIDE SEQUENCE [LARGE SCALE GENOMIC DNA]</scope>
    <source>
        <strain evidence="1 2">NBRC 110975</strain>
    </source>
</reference>
<organism evidence="1 2">
    <name type="scientific">Paractinoplanes bogorensis</name>
    <dbReference type="NCBI Taxonomy" id="1610840"/>
    <lineage>
        <taxon>Bacteria</taxon>
        <taxon>Bacillati</taxon>
        <taxon>Actinomycetota</taxon>
        <taxon>Actinomycetes</taxon>
        <taxon>Micromonosporales</taxon>
        <taxon>Micromonosporaceae</taxon>
        <taxon>Paractinoplanes</taxon>
    </lineage>
</organism>
<proteinExistence type="predicted"/>
<name>A0ABS5YN78_9ACTN</name>